<comment type="function">
    <text evidence="1 6">Exhibits S-adenosyl-L-methionine-dependent methyltransferase activity.</text>
</comment>
<proteinExistence type="inferred from homology"/>
<dbReference type="PANTHER" id="PTHR43619:SF2">
    <property type="entry name" value="S-ADENOSYL-L-METHIONINE-DEPENDENT METHYLTRANSFERASES SUPERFAMILY PROTEIN"/>
    <property type="match status" value="1"/>
</dbReference>
<dbReference type="InterPro" id="IPR007213">
    <property type="entry name" value="Ppm1/Ppm2/Tcmp"/>
</dbReference>
<dbReference type="GO" id="GO:0008168">
    <property type="term" value="F:methyltransferase activity"/>
    <property type="evidence" value="ECO:0007669"/>
    <property type="project" value="UniProtKB-KW"/>
</dbReference>
<keyword evidence="4" id="KW-0808">Transferase</keyword>
<evidence type="ECO:0000256" key="4">
    <source>
        <dbReference type="ARBA" id="ARBA00022679"/>
    </source>
</evidence>
<comment type="similarity">
    <text evidence="2 6">Belongs to the UPF0677 family.</text>
</comment>
<keyword evidence="3 6" id="KW-0489">Methyltransferase</keyword>
<dbReference type="PANTHER" id="PTHR43619">
    <property type="entry name" value="S-ADENOSYL-L-METHIONINE-DEPENDENT METHYLTRANSFERASE YKTD-RELATED"/>
    <property type="match status" value="1"/>
</dbReference>
<evidence type="ECO:0000256" key="1">
    <source>
        <dbReference type="ARBA" id="ARBA00003907"/>
    </source>
</evidence>
<dbReference type="Proteomes" id="UP001501676">
    <property type="component" value="Unassembled WGS sequence"/>
</dbReference>
<dbReference type="NCBIfam" id="TIGR00027">
    <property type="entry name" value="mthyl_TIGR00027"/>
    <property type="match status" value="1"/>
</dbReference>
<evidence type="ECO:0000256" key="5">
    <source>
        <dbReference type="ARBA" id="ARBA00022691"/>
    </source>
</evidence>
<dbReference type="GO" id="GO:0032259">
    <property type="term" value="P:methylation"/>
    <property type="evidence" value="ECO:0007669"/>
    <property type="project" value="UniProtKB-KW"/>
</dbReference>
<gene>
    <name evidence="7" type="ORF">GCM10020369_07740</name>
</gene>
<organism evidence="7 8">
    <name type="scientific">Cryptosporangium minutisporangium</name>
    <dbReference type="NCBI Taxonomy" id="113569"/>
    <lineage>
        <taxon>Bacteria</taxon>
        <taxon>Bacillati</taxon>
        <taxon>Actinomycetota</taxon>
        <taxon>Actinomycetes</taxon>
        <taxon>Cryptosporangiales</taxon>
        <taxon>Cryptosporangiaceae</taxon>
        <taxon>Cryptosporangium</taxon>
    </lineage>
</organism>
<dbReference type="EMBL" id="BAAAYN010000004">
    <property type="protein sequence ID" value="GAA3383116.1"/>
    <property type="molecule type" value="Genomic_DNA"/>
</dbReference>
<sequence>MTSAHTTGVSRTAVIPAQARAAETRRSDRLFTDPYAQAFVEAVGWIQVAEAGRLNQEHFVLRTRFFDDYLTSASSSGCQQAVVLAAGLDTRAFRLPWPTGFRFFEVDLPALSGFKAAVLGAHRATPTCDRRVVISDLREEWAADLIAAGFDPAAPTAWLIEGLMMYLEPGDNDRLVKEVDRLSAPGSRIALEHVNRAYVDLPEMRAVHERLTRVGAAWRSTLEDPTGWLADFGWRSQVTPQTALAAAHGRPVPPLTDPDRVGAARMWLVSGVRGDRPEDRSDHRW</sequence>
<accession>A0ABP6SRN3</accession>
<evidence type="ECO:0000313" key="8">
    <source>
        <dbReference type="Proteomes" id="UP001501676"/>
    </source>
</evidence>
<dbReference type="RefSeq" id="WP_345726537.1">
    <property type="nucleotide sequence ID" value="NZ_BAAAYN010000004.1"/>
</dbReference>
<evidence type="ECO:0000256" key="3">
    <source>
        <dbReference type="ARBA" id="ARBA00022603"/>
    </source>
</evidence>
<comment type="caution">
    <text evidence="7">The sequence shown here is derived from an EMBL/GenBank/DDBJ whole genome shotgun (WGS) entry which is preliminary data.</text>
</comment>
<dbReference type="Gene3D" id="3.40.50.150">
    <property type="entry name" value="Vaccinia Virus protein VP39"/>
    <property type="match status" value="1"/>
</dbReference>
<dbReference type="InterPro" id="IPR029063">
    <property type="entry name" value="SAM-dependent_MTases_sf"/>
</dbReference>
<keyword evidence="8" id="KW-1185">Reference proteome</keyword>
<dbReference type="SUPFAM" id="SSF53335">
    <property type="entry name" value="S-adenosyl-L-methionine-dependent methyltransferases"/>
    <property type="match status" value="1"/>
</dbReference>
<evidence type="ECO:0000256" key="2">
    <source>
        <dbReference type="ARBA" id="ARBA00008138"/>
    </source>
</evidence>
<evidence type="ECO:0000313" key="7">
    <source>
        <dbReference type="EMBL" id="GAA3383116.1"/>
    </source>
</evidence>
<evidence type="ECO:0000256" key="6">
    <source>
        <dbReference type="RuleBase" id="RU362030"/>
    </source>
</evidence>
<dbReference type="EC" id="2.1.1.-" evidence="6"/>
<keyword evidence="5 6" id="KW-0949">S-adenosyl-L-methionine</keyword>
<dbReference type="InterPro" id="IPR011610">
    <property type="entry name" value="SAM_mthyl_Trfase_ML2640-like"/>
</dbReference>
<protein>
    <recommendedName>
        <fullName evidence="6">S-adenosyl-L-methionine-dependent methyltransferase</fullName>
        <ecNumber evidence="6">2.1.1.-</ecNumber>
    </recommendedName>
</protein>
<name>A0ABP6SRN3_9ACTN</name>
<reference evidence="8" key="1">
    <citation type="journal article" date="2019" name="Int. J. Syst. Evol. Microbiol.">
        <title>The Global Catalogue of Microorganisms (GCM) 10K type strain sequencing project: providing services to taxonomists for standard genome sequencing and annotation.</title>
        <authorList>
            <consortium name="The Broad Institute Genomics Platform"/>
            <consortium name="The Broad Institute Genome Sequencing Center for Infectious Disease"/>
            <person name="Wu L."/>
            <person name="Ma J."/>
        </authorList>
    </citation>
    <scope>NUCLEOTIDE SEQUENCE [LARGE SCALE GENOMIC DNA]</scope>
    <source>
        <strain evidence="8">JCM 9458</strain>
    </source>
</reference>
<dbReference type="Pfam" id="PF04072">
    <property type="entry name" value="LCM"/>
    <property type="match status" value="1"/>
</dbReference>